<dbReference type="GO" id="GO:0016579">
    <property type="term" value="P:protein deubiquitination"/>
    <property type="evidence" value="ECO:0007669"/>
    <property type="project" value="InterPro"/>
</dbReference>
<comment type="catalytic activity">
    <reaction evidence="1">
        <text>Thiol-dependent hydrolysis of ester, thioester, amide, peptide and isopeptide bonds formed by the C-terminal Gly of ubiquitin (a 76-residue protein attached to proteins as an intracellular targeting signal).</text>
        <dbReference type="EC" id="3.4.19.12"/>
    </reaction>
</comment>
<dbReference type="Gene3D" id="3.90.70.10">
    <property type="entry name" value="Cysteine proteinases"/>
    <property type="match status" value="1"/>
</dbReference>
<evidence type="ECO:0000256" key="8">
    <source>
        <dbReference type="SAM" id="Coils"/>
    </source>
</evidence>
<dbReference type="EMBL" id="CCKQ01018826">
    <property type="protein sequence ID" value="CDW90818.1"/>
    <property type="molecule type" value="Genomic_DNA"/>
</dbReference>
<dbReference type="PANTHER" id="PTHR21646:SF24">
    <property type="entry name" value="UBIQUITIN CARBOXYL-TERMINAL HYDROLASE"/>
    <property type="match status" value="1"/>
</dbReference>
<evidence type="ECO:0000256" key="2">
    <source>
        <dbReference type="ARBA" id="ARBA00009085"/>
    </source>
</evidence>
<feature type="compositionally biased region" description="Basic and acidic residues" evidence="9">
    <location>
        <begin position="10"/>
        <end position="20"/>
    </location>
</feature>
<dbReference type="InterPro" id="IPR001394">
    <property type="entry name" value="Peptidase_C19_UCH"/>
</dbReference>
<keyword evidence="4" id="KW-0645">Protease</keyword>
<dbReference type="Proteomes" id="UP000039865">
    <property type="component" value="Unassembled WGS sequence"/>
</dbReference>
<keyword evidence="6" id="KW-0378">Hydrolase</keyword>
<dbReference type="InterPro" id="IPR038765">
    <property type="entry name" value="Papain-like_cys_pep_sf"/>
</dbReference>
<feature type="compositionally biased region" description="Basic and acidic residues" evidence="9">
    <location>
        <begin position="624"/>
        <end position="641"/>
    </location>
</feature>
<dbReference type="OrthoDB" id="292964at2759"/>
<feature type="compositionally biased region" description="Polar residues" evidence="9">
    <location>
        <begin position="28"/>
        <end position="39"/>
    </location>
</feature>
<dbReference type="EC" id="3.4.19.12" evidence="3"/>
<dbReference type="AlphaFoldDB" id="A0A078BB74"/>
<feature type="coiled-coil region" evidence="8">
    <location>
        <begin position="275"/>
        <end position="302"/>
    </location>
</feature>
<evidence type="ECO:0000256" key="1">
    <source>
        <dbReference type="ARBA" id="ARBA00000707"/>
    </source>
</evidence>
<feature type="domain" description="USP" evidence="10">
    <location>
        <begin position="165"/>
        <end position="522"/>
    </location>
</feature>
<keyword evidence="7" id="KW-0788">Thiol protease</keyword>
<name>A0A078BB74_STYLE</name>
<dbReference type="SUPFAM" id="SSF54001">
    <property type="entry name" value="Cysteine proteinases"/>
    <property type="match status" value="1"/>
</dbReference>
<dbReference type="GO" id="GO:0006508">
    <property type="term" value="P:proteolysis"/>
    <property type="evidence" value="ECO:0007669"/>
    <property type="project" value="UniProtKB-KW"/>
</dbReference>
<feature type="compositionally biased region" description="Polar residues" evidence="9">
    <location>
        <begin position="642"/>
        <end position="655"/>
    </location>
</feature>
<feature type="region of interest" description="Disordered" evidence="9">
    <location>
        <begin position="26"/>
        <end position="60"/>
    </location>
</feature>
<keyword evidence="5" id="KW-0833">Ubl conjugation pathway</keyword>
<dbReference type="Pfam" id="PF00443">
    <property type="entry name" value="UCH"/>
    <property type="match status" value="1"/>
</dbReference>
<dbReference type="PANTHER" id="PTHR21646">
    <property type="entry name" value="UBIQUITIN CARBOXYL-TERMINAL HYDROLASE"/>
    <property type="match status" value="1"/>
</dbReference>
<evidence type="ECO:0000256" key="4">
    <source>
        <dbReference type="ARBA" id="ARBA00022670"/>
    </source>
</evidence>
<evidence type="ECO:0000256" key="5">
    <source>
        <dbReference type="ARBA" id="ARBA00022786"/>
    </source>
</evidence>
<dbReference type="PROSITE" id="PS00973">
    <property type="entry name" value="USP_2"/>
    <property type="match status" value="1"/>
</dbReference>
<keyword evidence="12" id="KW-1185">Reference proteome</keyword>
<evidence type="ECO:0000313" key="11">
    <source>
        <dbReference type="EMBL" id="CDW90818.1"/>
    </source>
</evidence>
<feature type="region of interest" description="Disordered" evidence="9">
    <location>
        <begin position="1"/>
        <end position="20"/>
    </location>
</feature>
<evidence type="ECO:0000313" key="12">
    <source>
        <dbReference type="Proteomes" id="UP000039865"/>
    </source>
</evidence>
<reference evidence="11 12" key="1">
    <citation type="submission" date="2014-06" db="EMBL/GenBank/DDBJ databases">
        <authorList>
            <person name="Swart Estienne"/>
        </authorList>
    </citation>
    <scope>NUCLEOTIDE SEQUENCE [LARGE SCALE GENOMIC DNA]</scope>
    <source>
        <strain evidence="11 12">130c</strain>
    </source>
</reference>
<proteinExistence type="inferred from homology"/>
<evidence type="ECO:0000259" key="10">
    <source>
        <dbReference type="PROSITE" id="PS50235"/>
    </source>
</evidence>
<comment type="similarity">
    <text evidence="2">Belongs to the peptidase C19 family.</text>
</comment>
<accession>A0A078BB74</accession>
<protein>
    <recommendedName>
        <fullName evidence="3">ubiquitinyl hydrolase 1</fullName>
        <ecNumber evidence="3">3.4.19.12</ecNumber>
    </recommendedName>
</protein>
<evidence type="ECO:0000256" key="9">
    <source>
        <dbReference type="SAM" id="MobiDB-lite"/>
    </source>
</evidence>
<dbReference type="CDD" id="cd02674">
    <property type="entry name" value="Peptidase_C19R"/>
    <property type="match status" value="1"/>
</dbReference>
<dbReference type="InterPro" id="IPR050185">
    <property type="entry name" value="Ub_carboxyl-term_hydrolase"/>
</dbReference>
<evidence type="ECO:0000256" key="7">
    <source>
        <dbReference type="ARBA" id="ARBA00022807"/>
    </source>
</evidence>
<organism evidence="11 12">
    <name type="scientific">Stylonychia lemnae</name>
    <name type="common">Ciliate</name>
    <dbReference type="NCBI Taxonomy" id="5949"/>
    <lineage>
        <taxon>Eukaryota</taxon>
        <taxon>Sar</taxon>
        <taxon>Alveolata</taxon>
        <taxon>Ciliophora</taxon>
        <taxon>Intramacronucleata</taxon>
        <taxon>Spirotrichea</taxon>
        <taxon>Stichotrichia</taxon>
        <taxon>Sporadotrichida</taxon>
        <taxon>Oxytrichidae</taxon>
        <taxon>Stylonychinae</taxon>
        <taxon>Stylonychia</taxon>
    </lineage>
</organism>
<evidence type="ECO:0000256" key="3">
    <source>
        <dbReference type="ARBA" id="ARBA00012759"/>
    </source>
</evidence>
<sequence length="711" mass="82268">MGQYSLNKVKPSDFDKKPLTKKEIILRKSQQFNQDSDSLSFPRKPNSKSDSRSSQKLNIPKKVSKVDPLDIIRLSQQSNSKKRPMVKLNLKTGKDDRKKRIKKGQPVFNNNDNELQHKFSAINISQAEDVAKESEYIYIPNNFKTHHGVAFSTVGGKIKLDAGLTGLYNMGNTCFLNTAIQCLSAVQPLTDFFIGDLYKQLLNQTNPMGTGGEVTLKYGNLIKDIWSGKEDKIYPAQIIKALGNHAPHLVCGMQQDAQEFLAYILDSMHEDLNRADKLQILKEQKEKQLNKLLQQKQESEEDLLNTEPSEEQQEYLACEAWKDHLFNNRSIIVDLFQGQLKSTLKCLGCQHMSIKFDSFMFLSVPIPKTQIQDPKLEECVEEFTKEEILDGQNKWKCPKCNKFQRATKKIDIWKLPSILIIHLKRFEFTEKKKAKINDFVEFPLINLDLTPYVSKLQREKPIYDLFGVANHEGYLSGGHYFSYTKHRNNQMWYYFDDELVKKIKDDEQVVTKEAYILFYSKMTVDEFFRQTLSEPGLWPHILDQMSEKSPKKRLQNMKKSQTLTIQEIEDEINNKLKPQYIDINALSNQMTRIQSNMVSSHQLKLLEDEPIIDQPVFVEPENSNNDHSKNLKLDQPFKREGSNASSQTPFNQQKKYAWQKSDSITSLKTSNQKIGAMIMSSSTQQLKKNPQYVINHTNNVVINLFMKDAKY</sequence>
<dbReference type="InterPro" id="IPR028889">
    <property type="entry name" value="USP"/>
</dbReference>
<gene>
    <name evidence="11" type="primary">Contig5976.g276</name>
    <name evidence="11" type="ORF">STYLEM_19965</name>
</gene>
<dbReference type="PROSITE" id="PS50235">
    <property type="entry name" value="USP_3"/>
    <property type="match status" value="1"/>
</dbReference>
<feature type="region of interest" description="Disordered" evidence="9">
    <location>
        <begin position="618"/>
        <end position="655"/>
    </location>
</feature>
<dbReference type="InParanoid" id="A0A078BB74"/>
<evidence type="ECO:0000256" key="6">
    <source>
        <dbReference type="ARBA" id="ARBA00022801"/>
    </source>
</evidence>
<dbReference type="GO" id="GO:0004843">
    <property type="term" value="F:cysteine-type deubiquitinase activity"/>
    <property type="evidence" value="ECO:0007669"/>
    <property type="project" value="UniProtKB-EC"/>
</dbReference>
<keyword evidence="8" id="KW-0175">Coiled coil</keyword>
<dbReference type="InterPro" id="IPR018200">
    <property type="entry name" value="USP_CS"/>
</dbReference>